<dbReference type="CDD" id="cd00780">
    <property type="entry name" value="NTF2"/>
    <property type="match status" value="1"/>
</dbReference>
<keyword evidence="1 2" id="KW-0694">RNA-binding</keyword>
<dbReference type="PROSITE" id="PS50102">
    <property type="entry name" value="RRM"/>
    <property type="match status" value="1"/>
</dbReference>
<sequence>MSAASNDNSHQKAKEIGWAFVQEYYKYFNEKPEDLHLFYKKNSRLIRGLEGEEVKVCKGIQEIKKNIADMQLKDAHVNITNVDSLDLLDATKVVVQVTGRFSNKDEAYRKFVQTIVLDTQPGGYYVLEHIFRNFKEEADEVVKQQQTDQGSAYIDDGVSSITEEKLNGEDSVSTLSTGTLAEESTQEIGRDSKVVEETDSSIPAKVVVPEVPALPKSETEDIPSSVTEEPADNESKLIEPGPSEKATQVTVQTAKISTNAAQLTSPTQSPSKTSSWASLAASGSGKWDASQLAEPSKGRVVPASQLARTQSQTSNTREAPRDRNSNREFSLYVKVSNERMNYEALMSAFSNFGAVKNLDVVPAKSCAFVEFQTQDAYQRALQQRQISVPGFGSETVIVEERQERRKDDNSRYRGRQSYDNYQRNYGQAPHNAHNGMNSQRGGRGGDRRNVPRLPAKSPS</sequence>
<protein>
    <recommendedName>
        <fullName evidence="8">NTF2 domain-containing protein</fullName>
    </recommendedName>
</protein>
<dbReference type="AlphaFoldDB" id="A0A397U5L7"/>
<dbReference type="InterPro" id="IPR012677">
    <property type="entry name" value="Nucleotide-bd_a/b_plait_sf"/>
</dbReference>
<feature type="compositionally biased region" description="Polar residues" evidence="3">
    <location>
        <begin position="245"/>
        <end position="263"/>
    </location>
</feature>
<dbReference type="InterPro" id="IPR002075">
    <property type="entry name" value="NTF2_dom"/>
</dbReference>
<dbReference type="InterPro" id="IPR035979">
    <property type="entry name" value="RBD_domain_sf"/>
</dbReference>
<dbReference type="SUPFAM" id="SSF54427">
    <property type="entry name" value="NTF2-like"/>
    <property type="match status" value="1"/>
</dbReference>
<proteinExistence type="predicted"/>
<dbReference type="STRING" id="44941.A0A397U5L7"/>
<evidence type="ECO:0008006" key="8">
    <source>
        <dbReference type="Google" id="ProtNLM"/>
    </source>
</evidence>
<reference evidence="6 7" key="1">
    <citation type="submission" date="2018-06" db="EMBL/GenBank/DDBJ databases">
        <title>Comparative genomics reveals the genomic features of Rhizophagus irregularis, R. cerebriforme, R. diaphanum and Gigaspora rosea, and their symbiotic lifestyle signature.</title>
        <authorList>
            <person name="Morin E."/>
            <person name="San Clemente H."/>
            <person name="Chen E.C.H."/>
            <person name="De La Providencia I."/>
            <person name="Hainaut M."/>
            <person name="Kuo A."/>
            <person name="Kohler A."/>
            <person name="Murat C."/>
            <person name="Tang N."/>
            <person name="Roy S."/>
            <person name="Loubradou J."/>
            <person name="Henrissat B."/>
            <person name="Grigoriev I.V."/>
            <person name="Corradi N."/>
            <person name="Roux C."/>
            <person name="Martin F.M."/>
        </authorList>
    </citation>
    <scope>NUCLEOTIDE SEQUENCE [LARGE SCALE GENOMIC DNA]</scope>
    <source>
        <strain evidence="6 7">DAOM 194757</strain>
    </source>
</reference>
<dbReference type="EMBL" id="QKWP01001963">
    <property type="protein sequence ID" value="RIB05552.1"/>
    <property type="molecule type" value="Genomic_DNA"/>
</dbReference>
<evidence type="ECO:0000259" key="5">
    <source>
        <dbReference type="PROSITE" id="PS50177"/>
    </source>
</evidence>
<dbReference type="InterPro" id="IPR000504">
    <property type="entry name" value="RRM_dom"/>
</dbReference>
<dbReference type="GO" id="GO:0034517">
    <property type="term" value="P:ribophagy"/>
    <property type="evidence" value="ECO:0007669"/>
    <property type="project" value="TreeGrafter"/>
</dbReference>
<dbReference type="PANTHER" id="PTHR10693:SF20">
    <property type="entry name" value="AT27578P"/>
    <property type="match status" value="1"/>
</dbReference>
<dbReference type="Pfam" id="PF00076">
    <property type="entry name" value="RRM_1"/>
    <property type="match status" value="1"/>
</dbReference>
<feature type="region of interest" description="Disordered" evidence="3">
    <location>
        <begin position="398"/>
        <end position="459"/>
    </location>
</feature>
<dbReference type="GO" id="GO:1990861">
    <property type="term" value="C:Ubp3-Bre5 deubiquitination complex"/>
    <property type="evidence" value="ECO:0007669"/>
    <property type="project" value="TreeGrafter"/>
</dbReference>
<organism evidence="6 7">
    <name type="scientific">Gigaspora rosea</name>
    <dbReference type="NCBI Taxonomy" id="44941"/>
    <lineage>
        <taxon>Eukaryota</taxon>
        <taxon>Fungi</taxon>
        <taxon>Fungi incertae sedis</taxon>
        <taxon>Mucoromycota</taxon>
        <taxon>Glomeromycotina</taxon>
        <taxon>Glomeromycetes</taxon>
        <taxon>Diversisporales</taxon>
        <taxon>Gigasporaceae</taxon>
        <taxon>Gigaspora</taxon>
    </lineage>
</organism>
<comment type="caution">
    <text evidence="6">The sequence shown here is derived from an EMBL/GenBank/DDBJ whole genome shotgun (WGS) entry which is preliminary data.</text>
</comment>
<name>A0A397U5L7_9GLOM</name>
<dbReference type="Pfam" id="PF02136">
    <property type="entry name" value="NTF2"/>
    <property type="match status" value="1"/>
</dbReference>
<feature type="compositionally biased region" description="Low complexity" evidence="3">
    <location>
        <begin position="264"/>
        <end position="285"/>
    </location>
</feature>
<dbReference type="InterPro" id="IPR039539">
    <property type="entry name" value="Ras_GTPase_bind_prot"/>
</dbReference>
<gene>
    <name evidence="6" type="ORF">C2G38_2253751</name>
</gene>
<evidence type="ECO:0000256" key="1">
    <source>
        <dbReference type="ARBA" id="ARBA00022884"/>
    </source>
</evidence>
<dbReference type="PANTHER" id="PTHR10693">
    <property type="entry name" value="RAS GTPASE-ACTIVATING PROTEIN-BINDING PROTEIN"/>
    <property type="match status" value="1"/>
</dbReference>
<dbReference type="InterPro" id="IPR032710">
    <property type="entry name" value="NTF2-like_dom_sf"/>
</dbReference>
<feature type="domain" description="NTF2" evidence="5">
    <location>
        <begin position="16"/>
        <end position="133"/>
    </location>
</feature>
<evidence type="ECO:0000313" key="6">
    <source>
        <dbReference type="EMBL" id="RIB05552.1"/>
    </source>
</evidence>
<dbReference type="PROSITE" id="PS50177">
    <property type="entry name" value="NTF2_DOMAIN"/>
    <property type="match status" value="1"/>
</dbReference>
<dbReference type="GO" id="GO:0016579">
    <property type="term" value="P:protein deubiquitination"/>
    <property type="evidence" value="ECO:0007669"/>
    <property type="project" value="TreeGrafter"/>
</dbReference>
<evidence type="ECO:0000259" key="4">
    <source>
        <dbReference type="PROSITE" id="PS50102"/>
    </source>
</evidence>
<feature type="compositionally biased region" description="Polar residues" evidence="3">
    <location>
        <begin position="306"/>
        <end position="317"/>
    </location>
</feature>
<dbReference type="Proteomes" id="UP000266673">
    <property type="component" value="Unassembled WGS sequence"/>
</dbReference>
<feature type="compositionally biased region" description="Polar residues" evidence="3">
    <location>
        <begin position="170"/>
        <end position="187"/>
    </location>
</feature>
<dbReference type="OrthoDB" id="339151at2759"/>
<dbReference type="GO" id="GO:0005829">
    <property type="term" value="C:cytosol"/>
    <property type="evidence" value="ECO:0007669"/>
    <property type="project" value="TreeGrafter"/>
</dbReference>
<dbReference type="InterPro" id="IPR018222">
    <property type="entry name" value="Nuclear_transport_factor_2_euk"/>
</dbReference>
<feature type="compositionally biased region" description="Basic and acidic residues" evidence="3">
    <location>
        <begin position="398"/>
        <end position="411"/>
    </location>
</feature>
<accession>A0A397U5L7</accession>
<dbReference type="GO" id="GO:1990904">
    <property type="term" value="C:ribonucleoprotein complex"/>
    <property type="evidence" value="ECO:0007669"/>
    <property type="project" value="TreeGrafter"/>
</dbReference>
<dbReference type="SMART" id="SM00360">
    <property type="entry name" value="RRM"/>
    <property type="match status" value="1"/>
</dbReference>
<evidence type="ECO:0000256" key="3">
    <source>
        <dbReference type="SAM" id="MobiDB-lite"/>
    </source>
</evidence>
<feature type="region of interest" description="Disordered" evidence="3">
    <location>
        <begin position="164"/>
        <end position="325"/>
    </location>
</feature>
<dbReference type="Gene3D" id="3.30.70.330">
    <property type="match status" value="1"/>
</dbReference>
<dbReference type="SUPFAM" id="SSF54928">
    <property type="entry name" value="RNA-binding domain, RBD"/>
    <property type="match status" value="1"/>
</dbReference>
<dbReference type="GO" id="GO:0003729">
    <property type="term" value="F:mRNA binding"/>
    <property type="evidence" value="ECO:0007669"/>
    <property type="project" value="TreeGrafter"/>
</dbReference>
<feature type="domain" description="RRM" evidence="4">
    <location>
        <begin position="329"/>
        <end position="403"/>
    </location>
</feature>
<keyword evidence="7" id="KW-1185">Reference proteome</keyword>
<evidence type="ECO:0000313" key="7">
    <source>
        <dbReference type="Proteomes" id="UP000266673"/>
    </source>
</evidence>
<evidence type="ECO:0000256" key="2">
    <source>
        <dbReference type="PROSITE-ProRule" id="PRU00176"/>
    </source>
</evidence>
<dbReference type="Gene3D" id="3.10.450.50">
    <property type="match status" value="1"/>
</dbReference>
<dbReference type="CDD" id="cd00590">
    <property type="entry name" value="RRM_SF"/>
    <property type="match status" value="1"/>
</dbReference>